<evidence type="ECO:0000313" key="1">
    <source>
        <dbReference type="EMBL" id="MBO1363328.1"/>
    </source>
</evidence>
<keyword evidence="2" id="KW-1185">Reference proteome</keyword>
<name>A0ABS3M579_9BACT</name>
<dbReference type="InterPro" id="IPR036782">
    <property type="entry name" value="NE0471-like_N"/>
</dbReference>
<dbReference type="Proteomes" id="UP000664265">
    <property type="component" value="Unassembled WGS sequence"/>
</dbReference>
<gene>
    <name evidence="1" type="ORF">JHU38_06000</name>
</gene>
<dbReference type="Pfam" id="PF10387">
    <property type="entry name" value="DUF2442"/>
    <property type="match status" value="1"/>
</dbReference>
<dbReference type="InterPro" id="IPR018841">
    <property type="entry name" value="DUF2442"/>
</dbReference>
<proteinExistence type="predicted"/>
<dbReference type="SUPFAM" id="SSF143880">
    <property type="entry name" value="NE0471 N-terminal domain-like"/>
    <property type="match status" value="1"/>
</dbReference>
<comment type="caution">
    <text evidence="1">The sequence shown here is derived from an EMBL/GenBank/DDBJ whole genome shotgun (WGS) entry which is preliminary data.</text>
</comment>
<dbReference type="EMBL" id="JAERMS010000013">
    <property type="protein sequence ID" value="MBO1363328.1"/>
    <property type="molecule type" value="Genomic_DNA"/>
</dbReference>
<organism evidence="1 2">
    <name type="scientific">Prevotella illustrans</name>
    <dbReference type="NCBI Taxonomy" id="2800387"/>
    <lineage>
        <taxon>Bacteria</taxon>
        <taxon>Pseudomonadati</taxon>
        <taxon>Bacteroidota</taxon>
        <taxon>Bacteroidia</taxon>
        <taxon>Bacteroidales</taxon>
        <taxon>Prevotellaceae</taxon>
        <taxon>Prevotella</taxon>
    </lineage>
</organism>
<sequence length="78" mass="9147">MFTEVVKAEYAGGYRVRLWFNDHVEKTVDLENSLRGKVFEPLKNPELFKRFSVKFNTIEWENGADFAPEYLYALPVAD</sequence>
<dbReference type="Gene3D" id="3.30.2020.10">
    <property type="entry name" value="NE0471-like N-terminal domain"/>
    <property type="match status" value="1"/>
</dbReference>
<protein>
    <submittedName>
        <fullName evidence="1">DUF2442 domain-containing protein</fullName>
    </submittedName>
</protein>
<evidence type="ECO:0000313" key="2">
    <source>
        <dbReference type="Proteomes" id="UP000664265"/>
    </source>
</evidence>
<accession>A0ABS3M579</accession>
<reference evidence="1 2" key="1">
    <citation type="submission" date="2021-01" db="EMBL/GenBank/DDBJ databases">
        <title>Prevotella A2931 sp. nov.</title>
        <authorList>
            <person name="Buhl M."/>
            <person name="Oberhettinger P."/>
        </authorList>
    </citation>
    <scope>NUCLEOTIDE SEQUENCE [LARGE SCALE GENOMIC DNA]</scope>
    <source>
        <strain evidence="1 2">A2931</strain>
    </source>
</reference>